<gene>
    <name evidence="4" type="ORF">POM88_041582</name>
</gene>
<feature type="domain" description="DUF4216" evidence="2">
    <location>
        <begin position="434"/>
        <end position="505"/>
    </location>
</feature>
<dbReference type="Pfam" id="PF13963">
    <property type="entry name" value="Transpos_assoc"/>
    <property type="match status" value="1"/>
</dbReference>
<protein>
    <recommendedName>
        <fullName evidence="6">Transposase</fullName>
    </recommendedName>
</protein>
<evidence type="ECO:0000259" key="3">
    <source>
        <dbReference type="Pfam" id="PF13963"/>
    </source>
</evidence>
<dbReference type="Pfam" id="PF13952">
    <property type="entry name" value="DUF4216"/>
    <property type="match status" value="1"/>
</dbReference>
<reference evidence="4" key="1">
    <citation type="submission" date="2023-02" db="EMBL/GenBank/DDBJ databases">
        <title>Genome of toxic invasive species Heracleum sosnowskyi carries increased number of genes despite the absence of recent whole-genome duplications.</title>
        <authorList>
            <person name="Schelkunov M."/>
            <person name="Shtratnikova V."/>
            <person name="Makarenko M."/>
            <person name="Klepikova A."/>
            <person name="Omelchenko D."/>
            <person name="Novikova G."/>
            <person name="Obukhova E."/>
            <person name="Bogdanov V."/>
            <person name="Penin A."/>
            <person name="Logacheva M."/>
        </authorList>
    </citation>
    <scope>NUCLEOTIDE SEQUENCE</scope>
    <source>
        <strain evidence="4">Hsosn_3</strain>
        <tissue evidence="4">Leaf</tissue>
    </source>
</reference>
<organism evidence="4 5">
    <name type="scientific">Heracleum sosnowskyi</name>
    <dbReference type="NCBI Taxonomy" id="360622"/>
    <lineage>
        <taxon>Eukaryota</taxon>
        <taxon>Viridiplantae</taxon>
        <taxon>Streptophyta</taxon>
        <taxon>Embryophyta</taxon>
        <taxon>Tracheophyta</taxon>
        <taxon>Spermatophyta</taxon>
        <taxon>Magnoliopsida</taxon>
        <taxon>eudicotyledons</taxon>
        <taxon>Gunneridae</taxon>
        <taxon>Pentapetalae</taxon>
        <taxon>asterids</taxon>
        <taxon>campanulids</taxon>
        <taxon>Apiales</taxon>
        <taxon>Apiaceae</taxon>
        <taxon>Apioideae</taxon>
        <taxon>apioid superclade</taxon>
        <taxon>Tordylieae</taxon>
        <taxon>Tordyliinae</taxon>
        <taxon>Heracleum</taxon>
    </lineage>
</organism>
<comment type="caution">
    <text evidence="4">The sequence shown here is derived from an EMBL/GenBank/DDBJ whole genome shotgun (WGS) entry which is preliminary data.</text>
</comment>
<dbReference type="InterPro" id="IPR029480">
    <property type="entry name" value="Transpos_assoc"/>
</dbReference>
<evidence type="ECO:0000313" key="5">
    <source>
        <dbReference type="Proteomes" id="UP001237642"/>
    </source>
</evidence>
<name>A0AAD8HF87_9APIA</name>
<evidence type="ECO:0000259" key="2">
    <source>
        <dbReference type="Pfam" id="PF13952"/>
    </source>
</evidence>
<feature type="domain" description="Transposase-associated" evidence="3">
    <location>
        <begin position="3"/>
        <end position="76"/>
    </location>
</feature>
<proteinExistence type="predicted"/>
<dbReference type="EMBL" id="JAUIZM010000009">
    <property type="protein sequence ID" value="KAK1366021.1"/>
    <property type="molecule type" value="Genomic_DNA"/>
</dbReference>
<feature type="region of interest" description="Disordered" evidence="1">
    <location>
        <begin position="243"/>
        <end position="262"/>
    </location>
</feature>
<sequence length="532" mass="61729">MDRSWITIPNKLSVEYANGISEFISVAEKCVKTKGMVVCPCCLCVNKQLQNLNVIKLHLHTHGFLSTYKIWYYHGEEIDDIEDEVIFNSEYGDLRDEQDDLVEGLNNAINSKYFDIGLTGDFVRDTPSDVCDKYDALFEYLHKPLFDNCKISVLKAVVRLMNIKVLNKITDKAFEDILKFLKEILPEGNFCPENHYQTRKLLCDVGLGANHPWQKSKEYDGSSELRGPPRNFTSEDILKQLEGVPIRTTGKAPNNSSRKRKRGANEAISFLARYVSDIEIRFSKPEHNWDIPIPNYQMDIFKSSVRPLGAASIKLLGRWKNTMQCDHKNTLQERGLSESEIDIKQREEFPSWFRKKVSEMEVQKSAKINDDLYSLSQGPLERYSSYQSCIVNGVRFRCKEYDDTLRTQCSGICAEGDHNFDDVVYYGIMIEILQLSFLFDRHVFLFRCKWYNSNPKGRSIFIDNNLTSINTSIDWYSNEPFILATQAQQSFYLLDMKRGSNWRFVQKVNHRYVYDIPEISTVVSDQPENDIF</sequence>
<dbReference type="Proteomes" id="UP001237642">
    <property type="component" value="Unassembled WGS sequence"/>
</dbReference>
<dbReference type="InterPro" id="IPR025312">
    <property type="entry name" value="DUF4216"/>
</dbReference>
<evidence type="ECO:0008006" key="6">
    <source>
        <dbReference type="Google" id="ProtNLM"/>
    </source>
</evidence>
<reference evidence="4" key="2">
    <citation type="submission" date="2023-05" db="EMBL/GenBank/DDBJ databases">
        <authorList>
            <person name="Schelkunov M.I."/>
        </authorList>
    </citation>
    <scope>NUCLEOTIDE SEQUENCE</scope>
    <source>
        <strain evidence="4">Hsosn_3</strain>
        <tissue evidence="4">Leaf</tissue>
    </source>
</reference>
<evidence type="ECO:0000313" key="4">
    <source>
        <dbReference type="EMBL" id="KAK1366021.1"/>
    </source>
</evidence>
<evidence type="ECO:0000256" key="1">
    <source>
        <dbReference type="SAM" id="MobiDB-lite"/>
    </source>
</evidence>
<keyword evidence="5" id="KW-1185">Reference proteome</keyword>
<dbReference type="AlphaFoldDB" id="A0AAD8HF87"/>
<dbReference type="PANTHER" id="PTHR48258:SF6">
    <property type="entry name" value="LEUCINE-RICH REPEAT DOMAIN, L DOMAIN-CONTAINING PROTEIN"/>
    <property type="match status" value="1"/>
</dbReference>
<dbReference type="PANTHER" id="PTHR48258">
    <property type="entry name" value="DUF4218 DOMAIN-CONTAINING PROTEIN-RELATED"/>
    <property type="match status" value="1"/>
</dbReference>
<accession>A0AAD8HF87</accession>